<name>A0A0A8ZDQ2_ARUDO</name>
<dbReference type="AlphaFoldDB" id="A0A0A8ZDQ2"/>
<reference evidence="1" key="1">
    <citation type="submission" date="2014-09" db="EMBL/GenBank/DDBJ databases">
        <authorList>
            <person name="Magalhaes I.L.F."/>
            <person name="Oliveira U."/>
            <person name="Santos F.R."/>
            <person name="Vidigal T.H.D.A."/>
            <person name="Brescovit A.D."/>
            <person name="Santos A.J."/>
        </authorList>
    </citation>
    <scope>NUCLEOTIDE SEQUENCE</scope>
    <source>
        <tissue evidence="1">Shoot tissue taken approximately 20 cm above the soil surface</tissue>
    </source>
</reference>
<accession>A0A0A8ZDQ2</accession>
<protein>
    <submittedName>
        <fullName evidence="1">Uncharacterized protein</fullName>
    </submittedName>
</protein>
<sequence length="23" mass="2610">MGGGASIRWRMRAGAWIRRPLPN</sequence>
<organism evidence="1">
    <name type="scientific">Arundo donax</name>
    <name type="common">Giant reed</name>
    <name type="synonym">Donax arundinaceus</name>
    <dbReference type="NCBI Taxonomy" id="35708"/>
    <lineage>
        <taxon>Eukaryota</taxon>
        <taxon>Viridiplantae</taxon>
        <taxon>Streptophyta</taxon>
        <taxon>Embryophyta</taxon>
        <taxon>Tracheophyta</taxon>
        <taxon>Spermatophyta</taxon>
        <taxon>Magnoliopsida</taxon>
        <taxon>Liliopsida</taxon>
        <taxon>Poales</taxon>
        <taxon>Poaceae</taxon>
        <taxon>PACMAD clade</taxon>
        <taxon>Arundinoideae</taxon>
        <taxon>Arundineae</taxon>
        <taxon>Arundo</taxon>
    </lineage>
</organism>
<reference evidence="1" key="2">
    <citation type="journal article" date="2015" name="Data Brief">
        <title>Shoot transcriptome of the giant reed, Arundo donax.</title>
        <authorList>
            <person name="Barrero R.A."/>
            <person name="Guerrero F.D."/>
            <person name="Moolhuijzen P."/>
            <person name="Goolsby J.A."/>
            <person name="Tidwell J."/>
            <person name="Bellgard S.E."/>
            <person name="Bellgard M.I."/>
        </authorList>
    </citation>
    <scope>NUCLEOTIDE SEQUENCE</scope>
    <source>
        <tissue evidence="1">Shoot tissue taken approximately 20 cm above the soil surface</tissue>
    </source>
</reference>
<dbReference type="EMBL" id="GBRH01260381">
    <property type="protein sequence ID" value="JAD37514.1"/>
    <property type="molecule type" value="Transcribed_RNA"/>
</dbReference>
<proteinExistence type="predicted"/>
<evidence type="ECO:0000313" key="1">
    <source>
        <dbReference type="EMBL" id="JAD37514.1"/>
    </source>
</evidence>